<dbReference type="InterPro" id="IPR032104">
    <property type="entry name" value="Spaetzle"/>
</dbReference>
<reference evidence="6" key="1">
    <citation type="submission" date="2021-01" db="UniProtKB">
        <authorList>
            <consortium name="EnsemblMetazoa"/>
        </authorList>
    </citation>
    <scope>IDENTIFICATION</scope>
</reference>
<dbReference type="EnsemblMetazoa" id="XM_003426599">
    <property type="protein sequence ID" value="XP_003426647"/>
    <property type="gene ID" value="LOC100678486"/>
</dbReference>
<keyword evidence="1 4" id="KW-0732">Signal</keyword>
<name>A0A7M7GE82_NASVI</name>
<proteinExistence type="predicted"/>
<dbReference type="InterPro" id="IPR052444">
    <property type="entry name" value="Spz/Toll_ligand-like"/>
</dbReference>
<feature type="signal peptide" evidence="4">
    <location>
        <begin position="1"/>
        <end position="19"/>
    </location>
</feature>
<dbReference type="GeneID" id="100678486"/>
<dbReference type="SUPFAM" id="SSF57501">
    <property type="entry name" value="Cystine-knot cytokines"/>
    <property type="match status" value="1"/>
</dbReference>
<evidence type="ECO:0000256" key="1">
    <source>
        <dbReference type="ARBA" id="ARBA00022729"/>
    </source>
</evidence>
<dbReference type="InterPro" id="IPR029034">
    <property type="entry name" value="Cystine-knot_cytokine"/>
</dbReference>
<dbReference type="GO" id="GO:0005615">
    <property type="term" value="C:extracellular space"/>
    <property type="evidence" value="ECO:0007669"/>
    <property type="project" value="UniProtKB-ARBA"/>
</dbReference>
<dbReference type="GO" id="GO:0005121">
    <property type="term" value="F:Toll binding"/>
    <property type="evidence" value="ECO:0007669"/>
    <property type="project" value="TreeGrafter"/>
</dbReference>
<dbReference type="GO" id="GO:0045087">
    <property type="term" value="P:innate immune response"/>
    <property type="evidence" value="ECO:0007669"/>
    <property type="project" value="TreeGrafter"/>
</dbReference>
<dbReference type="Gene3D" id="2.10.90.10">
    <property type="entry name" value="Cystine-knot cytokines"/>
    <property type="match status" value="1"/>
</dbReference>
<dbReference type="AlphaFoldDB" id="A0A7M7GE82"/>
<keyword evidence="3" id="KW-0325">Glycoprotein</keyword>
<keyword evidence="7" id="KW-1185">Reference proteome</keyword>
<dbReference type="KEGG" id="nvi:100678486"/>
<protein>
    <recommendedName>
        <fullName evidence="5">Spaetzle domain-containing protein</fullName>
    </recommendedName>
</protein>
<dbReference type="RefSeq" id="XP_003426647.1">
    <property type="nucleotide sequence ID" value="XM_003426599.5"/>
</dbReference>
<dbReference type="Proteomes" id="UP000002358">
    <property type="component" value="Chromosome 5"/>
</dbReference>
<dbReference type="InParanoid" id="A0A7M7GE82"/>
<evidence type="ECO:0000259" key="5">
    <source>
        <dbReference type="Pfam" id="PF16077"/>
    </source>
</evidence>
<dbReference type="PANTHER" id="PTHR23199">
    <property type="entry name" value="NEUROTROPHIN 1-RELATED"/>
    <property type="match status" value="1"/>
</dbReference>
<feature type="domain" description="Spaetzle" evidence="5">
    <location>
        <begin position="128"/>
        <end position="223"/>
    </location>
</feature>
<evidence type="ECO:0000313" key="6">
    <source>
        <dbReference type="EnsemblMetazoa" id="XP_003426647"/>
    </source>
</evidence>
<dbReference type="PANTHER" id="PTHR23199:SF12">
    <property type="entry name" value="NEUROTROPHIN 1-RELATED"/>
    <property type="match status" value="1"/>
</dbReference>
<evidence type="ECO:0000256" key="3">
    <source>
        <dbReference type="ARBA" id="ARBA00023180"/>
    </source>
</evidence>
<keyword evidence="2" id="KW-1015">Disulfide bond</keyword>
<feature type="chain" id="PRO_5029736502" description="Spaetzle domain-containing protein" evidence="4">
    <location>
        <begin position="20"/>
        <end position="250"/>
    </location>
</feature>
<evidence type="ECO:0000256" key="4">
    <source>
        <dbReference type="SAM" id="SignalP"/>
    </source>
</evidence>
<organism evidence="6 7">
    <name type="scientific">Nasonia vitripennis</name>
    <name type="common">Parasitic wasp</name>
    <dbReference type="NCBI Taxonomy" id="7425"/>
    <lineage>
        <taxon>Eukaryota</taxon>
        <taxon>Metazoa</taxon>
        <taxon>Ecdysozoa</taxon>
        <taxon>Arthropoda</taxon>
        <taxon>Hexapoda</taxon>
        <taxon>Insecta</taxon>
        <taxon>Pterygota</taxon>
        <taxon>Neoptera</taxon>
        <taxon>Endopterygota</taxon>
        <taxon>Hymenoptera</taxon>
        <taxon>Apocrita</taxon>
        <taxon>Proctotrupomorpha</taxon>
        <taxon>Chalcidoidea</taxon>
        <taxon>Pteromalidae</taxon>
        <taxon>Pteromalinae</taxon>
        <taxon>Nasonia</taxon>
    </lineage>
</organism>
<dbReference type="GO" id="GO:0021556">
    <property type="term" value="P:central nervous system formation"/>
    <property type="evidence" value="ECO:0007669"/>
    <property type="project" value="TreeGrafter"/>
</dbReference>
<dbReference type="Pfam" id="PF16077">
    <property type="entry name" value="Spaetzle"/>
    <property type="match status" value="1"/>
</dbReference>
<evidence type="ECO:0000256" key="2">
    <source>
        <dbReference type="ARBA" id="ARBA00023157"/>
    </source>
</evidence>
<dbReference type="GO" id="GO:0008083">
    <property type="term" value="F:growth factor activity"/>
    <property type="evidence" value="ECO:0007669"/>
    <property type="project" value="TreeGrafter"/>
</dbReference>
<sequence>MKISVFLLVLFFIIGFSIGLPQKAPSQASFLENHVSRKIGKIRFPGDEPDEADEADEPDANVNTVANLTLPTPVCKGDTFCVDPPNYPTAEVEIALRMNSKVVKYFANSDMDPEVTNKALKRKENVETLCQSYETIIYPKAAESINNEFMFVVNQANFLQGVRIERCNPGVEDTSCSYLGELESWYTTTCKQKFIYRQLVAVSSMGEVKPELFRFPASCCCHIKRDANYFQVRMSQKRGKKARRHDAEEE</sequence>
<accession>A0A7M7GE82</accession>
<dbReference type="OrthoDB" id="6359065at2759"/>
<evidence type="ECO:0000313" key="7">
    <source>
        <dbReference type="Proteomes" id="UP000002358"/>
    </source>
</evidence>